<dbReference type="Proteomes" id="UP000636960">
    <property type="component" value="Unassembled WGS sequence"/>
</dbReference>
<dbReference type="SUPFAM" id="SSF47090">
    <property type="entry name" value="PGBD-like"/>
    <property type="match status" value="1"/>
</dbReference>
<dbReference type="Gene3D" id="1.10.101.10">
    <property type="entry name" value="PGBD-like superfamily/PGBD"/>
    <property type="match status" value="1"/>
</dbReference>
<dbReference type="InterPro" id="IPR036366">
    <property type="entry name" value="PGBDSf"/>
</dbReference>
<keyword evidence="3" id="KW-1185">Reference proteome</keyword>
<accession>A0A919MTE0</accession>
<evidence type="ECO:0000313" key="2">
    <source>
        <dbReference type="EMBL" id="GIE94164.1"/>
    </source>
</evidence>
<dbReference type="EMBL" id="BOMV01000011">
    <property type="protein sequence ID" value="GIE94164.1"/>
    <property type="molecule type" value="Genomic_DNA"/>
</dbReference>
<organism evidence="2 3">
    <name type="scientific">Paractinoplanes rishiriensis</name>
    <dbReference type="NCBI Taxonomy" id="1050105"/>
    <lineage>
        <taxon>Bacteria</taxon>
        <taxon>Bacillati</taxon>
        <taxon>Actinomycetota</taxon>
        <taxon>Actinomycetes</taxon>
        <taxon>Micromonosporales</taxon>
        <taxon>Micromonosporaceae</taxon>
        <taxon>Paractinoplanes</taxon>
    </lineage>
</organism>
<dbReference type="RefSeq" id="WP_203780490.1">
    <property type="nucleotide sequence ID" value="NZ_BOMV01000011.1"/>
</dbReference>
<gene>
    <name evidence="2" type="ORF">Ari01nite_16290</name>
</gene>
<dbReference type="Pfam" id="PF01471">
    <property type="entry name" value="PG_binding_1"/>
    <property type="match status" value="1"/>
</dbReference>
<proteinExistence type="predicted"/>
<evidence type="ECO:0000313" key="3">
    <source>
        <dbReference type="Proteomes" id="UP000636960"/>
    </source>
</evidence>
<name>A0A919MTE0_9ACTN</name>
<reference evidence="2" key="1">
    <citation type="submission" date="2021-01" db="EMBL/GenBank/DDBJ databases">
        <title>Whole genome shotgun sequence of Actinoplanes rishiriensis NBRC 108556.</title>
        <authorList>
            <person name="Komaki H."/>
            <person name="Tamura T."/>
        </authorList>
    </citation>
    <scope>NUCLEOTIDE SEQUENCE</scope>
    <source>
        <strain evidence="2">NBRC 108556</strain>
    </source>
</reference>
<dbReference type="InterPro" id="IPR002477">
    <property type="entry name" value="Peptidoglycan-bd-like"/>
</dbReference>
<dbReference type="InterPro" id="IPR036365">
    <property type="entry name" value="PGBD-like_sf"/>
</dbReference>
<evidence type="ECO:0000259" key="1">
    <source>
        <dbReference type="Pfam" id="PF01471"/>
    </source>
</evidence>
<sequence>MSGRLGRYPVKRVLGAGAVVAVAVAATVWRWPAASQPPAPKPGATATVTKRDLVVTEEVKGDLGYAGQRDLTVHRAGVVTALAAEGATIKSRQILYAVNLEPTVLLTGKVPAYRVLNTDSADGEDVRQLETALKALGHSLTVDDHFSAATADAVEDWEEDLGRAGPDGTVELGDVVFAPGNLRVVSRPAPVGAQVGPAAPVLTVSSAVKVAEVDLEVDKSGLVAAGDAVSVRLPDGRETPGKVAIVGTDAQDNPADPDADPTVTMEVTLTRPADAAAFDSGAVTVTIEQSRDEGVLTVPVIALLALAEGGYAVQAAGQSRLTGVEVGTVTDEFAEVTGVSEGLAVVVPS</sequence>
<protein>
    <submittedName>
        <fullName evidence="2">Peptidoglycan-binding protein</fullName>
    </submittedName>
</protein>
<comment type="caution">
    <text evidence="2">The sequence shown here is derived from an EMBL/GenBank/DDBJ whole genome shotgun (WGS) entry which is preliminary data.</text>
</comment>
<feature type="domain" description="Peptidoglycan binding-like" evidence="1">
    <location>
        <begin position="123"/>
        <end position="169"/>
    </location>
</feature>
<dbReference type="AlphaFoldDB" id="A0A919MTE0"/>